<dbReference type="AlphaFoldDB" id="A0A542YLB2"/>
<proteinExistence type="predicted"/>
<feature type="transmembrane region" description="Helical" evidence="1">
    <location>
        <begin position="59"/>
        <end position="75"/>
    </location>
</feature>
<comment type="caution">
    <text evidence="2">The sequence shown here is derived from an EMBL/GenBank/DDBJ whole genome shotgun (WGS) entry which is preliminary data.</text>
</comment>
<keyword evidence="1" id="KW-0472">Membrane</keyword>
<feature type="transmembrane region" description="Helical" evidence="1">
    <location>
        <begin position="32"/>
        <end position="53"/>
    </location>
</feature>
<gene>
    <name evidence="2" type="ORF">FB562_1999</name>
</gene>
<dbReference type="OrthoDB" id="5124674at2"/>
<keyword evidence="1" id="KW-0812">Transmembrane</keyword>
<feature type="transmembrane region" description="Helical" evidence="1">
    <location>
        <begin position="87"/>
        <end position="115"/>
    </location>
</feature>
<keyword evidence="3" id="KW-1185">Reference proteome</keyword>
<evidence type="ECO:0000313" key="2">
    <source>
        <dbReference type="EMBL" id="TQL48892.1"/>
    </source>
</evidence>
<name>A0A542YLB2_9MICO</name>
<sequence length="125" mass="12578">MSDITPPATPEPTPYSAAPAAPAAGAPAKAPVLSIISLVAGIIGFLGGAIVILPFIGSVLQLFFPAAAVVLGFLGKKKEPQAAKGLWLTGIILGFVGLAIALLGFILWGVAFAGADYSSLENLSY</sequence>
<reference evidence="2 3" key="1">
    <citation type="submission" date="2019-06" db="EMBL/GenBank/DDBJ databases">
        <title>Sequencing the genomes of 1000 actinobacteria strains.</title>
        <authorList>
            <person name="Klenk H.-P."/>
        </authorList>
    </citation>
    <scope>NUCLEOTIDE SEQUENCE [LARGE SCALE GENOMIC DNA]</scope>
    <source>
        <strain evidence="2 3">DSM 26477</strain>
    </source>
</reference>
<dbReference type="RefSeq" id="WP_141880954.1">
    <property type="nucleotide sequence ID" value="NZ_VFOM01000001.1"/>
</dbReference>
<protein>
    <recommendedName>
        <fullName evidence="4">DUF4190 domain-containing protein</fullName>
    </recommendedName>
</protein>
<evidence type="ECO:0000256" key="1">
    <source>
        <dbReference type="SAM" id="Phobius"/>
    </source>
</evidence>
<evidence type="ECO:0008006" key="4">
    <source>
        <dbReference type="Google" id="ProtNLM"/>
    </source>
</evidence>
<evidence type="ECO:0000313" key="3">
    <source>
        <dbReference type="Proteomes" id="UP000317998"/>
    </source>
</evidence>
<dbReference type="EMBL" id="VFOM01000001">
    <property type="protein sequence ID" value="TQL48892.1"/>
    <property type="molecule type" value="Genomic_DNA"/>
</dbReference>
<accession>A0A542YLB2</accession>
<dbReference type="Proteomes" id="UP000317998">
    <property type="component" value="Unassembled WGS sequence"/>
</dbReference>
<keyword evidence="1" id="KW-1133">Transmembrane helix</keyword>
<organism evidence="2 3">
    <name type="scientific">Homoserinimonas aerilata</name>
    <dbReference type="NCBI Taxonomy" id="1162970"/>
    <lineage>
        <taxon>Bacteria</taxon>
        <taxon>Bacillati</taxon>
        <taxon>Actinomycetota</taxon>
        <taxon>Actinomycetes</taxon>
        <taxon>Micrococcales</taxon>
        <taxon>Microbacteriaceae</taxon>
        <taxon>Homoserinimonas</taxon>
    </lineage>
</organism>